<gene>
    <name evidence="3" type="ORF">ParKJ_40740</name>
</gene>
<dbReference type="RefSeq" id="WP_278498003.1">
    <property type="nucleotide sequence ID" value="NZ_JANSLM010000028.1"/>
</dbReference>
<dbReference type="PANTHER" id="PTHR41534">
    <property type="entry name" value="BLR3401 PROTEIN"/>
    <property type="match status" value="1"/>
</dbReference>
<keyword evidence="3" id="KW-0223">Dioxygenase</keyword>
<dbReference type="CDD" id="cd00667">
    <property type="entry name" value="ring_hydroxylating_dioxygenases_beta"/>
    <property type="match status" value="1"/>
</dbReference>
<reference evidence="3" key="1">
    <citation type="submission" date="2022-08" db="EMBL/GenBank/DDBJ databases">
        <authorList>
            <person name="Kim S.-J."/>
        </authorList>
    </citation>
    <scope>NUCLEOTIDE SEQUENCE</scope>
    <source>
        <strain evidence="3">KJ</strain>
    </source>
</reference>
<sequence length="172" mass="21235">MNEIIPVSGNERAEVESMLYREARLLENEEYREWLKMIHREVEYKAFNQQLRFRKEKRYNLPDKVYSLDENYHFLEARIEQFESGSQWTADPPERIRRFLTNVEVYKNSNDENYHVYLNVFTVRNRRVYDETTFSYGREEEWTRDGEQLKLLKRVVNIDERFIHGKNLNFFM</sequence>
<dbReference type="InterPro" id="IPR032710">
    <property type="entry name" value="NTF2-like_dom_sf"/>
</dbReference>
<evidence type="ECO:0000313" key="4">
    <source>
        <dbReference type="Proteomes" id="UP001246473"/>
    </source>
</evidence>
<dbReference type="SUPFAM" id="SSF54427">
    <property type="entry name" value="NTF2-like"/>
    <property type="match status" value="1"/>
</dbReference>
<organism evidence="3 4">
    <name type="scientific">Paraburkholderia fungorum</name>
    <dbReference type="NCBI Taxonomy" id="134537"/>
    <lineage>
        <taxon>Bacteria</taxon>
        <taxon>Pseudomonadati</taxon>
        <taxon>Pseudomonadota</taxon>
        <taxon>Betaproteobacteria</taxon>
        <taxon>Burkholderiales</taxon>
        <taxon>Burkholderiaceae</taxon>
        <taxon>Paraburkholderia</taxon>
    </lineage>
</organism>
<dbReference type="EMBL" id="JANSLM010000028">
    <property type="protein sequence ID" value="MDT8843728.1"/>
    <property type="molecule type" value="Genomic_DNA"/>
</dbReference>
<proteinExistence type="inferred from homology"/>
<accession>A0AAP5QHE4</accession>
<comment type="caution">
    <text evidence="3">The sequence shown here is derived from an EMBL/GenBank/DDBJ whole genome shotgun (WGS) entry which is preliminary data.</text>
</comment>
<dbReference type="InterPro" id="IPR000391">
    <property type="entry name" value="Rng_hydr_dOase-bsu"/>
</dbReference>
<keyword evidence="2" id="KW-0560">Oxidoreductase</keyword>
<dbReference type="Gene3D" id="3.10.450.50">
    <property type="match status" value="1"/>
</dbReference>
<dbReference type="PANTHER" id="PTHR41534:SF2">
    <property type="entry name" value="3-PHENYLPROPIONATE_CINNAMIC ACID DIOXYGENASE SUBUNIT BETA"/>
    <property type="match status" value="1"/>
</dbReference>
<evidence type="ECO:0000313" key="3">
    <source>
        <dbReference type="EMBL" id="MDT8843728.1"/>
    </source>
</evidence>
<dbReference type="Proteomes" id="UP001246473">
    <property type="component" value="Unassembled WGS sequence"/>
</dbReference>
<dbReference type="Pfam" id="PF00866">
    <property type="entry name" value="Ring_hydroxyl_B"/>
    <property type="match status" value="1"/>
</dbReference>
<dbReference type="GO" id="GO:0019380">
    <property type="term" value="P:3-phenylpropionate catabolic process"/>
    <property type="evidence" value="ECO:0007669"/>
    <property type="project" value="TreeGrafter"/>
</dbReference>
<comment type="similarity">
    <text evidence="1">Belongs to the bacterial ring-hydroxylating dioxygenase beta subunit family.</text>
</comment>
<dbReference type="AlphaFoldDB" id="A0AAP5QHE4"/>
<evidence type="ECO:0000256" key="1">
    <source>
        <dbReference type="ARBA" id="ARBA00009570"/>
    </source>
</evidence>
<dbReference type="GO" id="GO:0051213">
    <property type="term" value="F:dioxygenase activity"/>
    <property type="evidence" value="ECO:0007669"/>
    <property type="project" value="UniProtKB-KW"/>
</dbReference>
<protein>
    <submittedName>
        <fullName evidence="3">Aromatic-ring-hydroxylating dioxygenase subunit beta</fullName>
    </submittedName>
</protein>
<evidence type="ECO:0000256" key="2">
    <source>
        <dbReference type="ARBA" id="ARBA00023002"/>
    </source>
</evidence>
<name>A0AAP5QHE4_9BURK</name>